<evidence type="ECO:0000313" key="1">
    <source>
        <dbReference type="EMBL" id="GME74331.1"/>
    </source>
</evidence>
<accession>A0ACB5SVG4</accession>
<evidence type="ECO:0000313" key="2">
    <source>
        <dbReference type="Proteomes" id="UP001165064"/>
    </source>
</evidence>
<name>A0ACB5SVG4_AMBMO</name>
<organism evidence="1 2">
    <name type="scientific">Ambrosiozyma monospora</name>
    <name type="common">Yeast</name>
    <name type="synonym">Endomycopsis monosporus</name>
    <dbReference type="NCBI Taxonomy" id="43982"/>
    <lineage>
        <taxon>Eukaryota</taxon>
        <taxon>Fungi</taxon>
        <taxon>Dikarya</taxon>
        <taxon>Ascomycota</taxon>
        <taxon>Saccharomycotina</taxon>
        <taxon>Pichiomycetes</taxon>
        <taxon>Pichiales</taxon>
        <taxon>Pichiaceae</taxon>
        <taxon>Ambrosiozyma</taxon>
    </lineage>
</organism>
<comment type="caution">
    <text evidence="1">The sequence shown here is derived from an EMBL/GenBank/DDBJ whole genome shotgun (WGS) entry which is preliminary data.</text>
</comment>
<gene>
    <name evidence="1" type="ORF">Amon02_000173000</name>
</gene>
<dbReference type="EMBL" id="BSXS01000898">
    <property type="protein sequence ID" value="GME74331.1"/>
    <property type="molecule type" value="Genomic_DNA"/>
</dbReference>
<protein>
    <submittedName>
        <fullName evidence="1">Unnamed protein product</fullName>
    </submittedName>
</protein>
<proteinExistence type="predicted"/>
<reference evidence="1" key="1">
    <citation type="submission" date="2023-04" db="EMBL/GenBank/DDBJ databases">
        <title>Ambrosiozyma monospora NBRC 10751.</title>
        <authorList>
            <person name="Ichikawa N."/>
            <person name="Sato H."/>
            <person name="Tonouchi N."/>
        </authorList>
    </citation>
    <scope>NUCLEOTIDE SEQUENCE</scope>
    <source>
        <strain evidence="1">NBRC 10751</strain>
    </source>
</reference>
<keyword evidence="2" id="KW-1185">Reference proteome</keyword>
<sequence>MIELINQGSEADPEKVKVFINVSRSIIESIKSTIRELAKLFVDHKLSLEGKETLLRLVAIERSMNKAIELITKHDPSSSNPSSSGDGSGSGAGASHPIKTEDMFSALSSKTDRRAMETDTQMETVNETLKNLDNALRPSGAANLSSGSGNVAGAGDDLDGSLPAAFTDDQTVGEVTGNSMSNAPTTASSSSSSSSTSASASASAAPGAAQPPLPDKHTLRSALLHSDNVMDIVQVLGNVKSRGMSISDIFASGPGSSTNLVGLNNGNTNNTNIPAPSANNSSGGDGLSFTASGSFSGPHHAHSHHSHSHHGDSGIPNDAGAGAGDDDDAASIDSFDSMDAADELGDNSINGDGAKLVKEKSKVGESYDAVLKELVKTASGRLKDFE</sequence>
<dbReference type="Proteomes" id="UP001165064">
    <property type="component" value="Unassembled WGS sequence"/>
</dbReference>